<gene>
    <name evidence="1" type="ORF">SAMN05444145_102379</name>
</gene>
<dbReference type="AlphaFoldDB" id="A0A1H3ZYY0"/>
<name>A0A1H3ZYY0_9BACT</name>
<dbReference type="Proteomes" id="UP000183253">
    <property type="component" value="Unassembled WGS sequence"/>
</dbReference>
<dbReference type="OrthoDB" id="1001249at2"/>
<accession>A0A1H3ZYY0</accession>
<evidence type="ECO:0000313" key="1">
    <source>
        <dbReference type="EMBL" id="SEA28424.1"/>
    </source>
</evidence>
<keyword evidence="2" id="KW-1185">Reference proteome</keyword>
<protein>
    <submittedName>
        <fullName evidence="1">Uncharacterized protein</fullName>
    </submittedName>
</protein>
<dbReference type="STRING" id="1033731.SAMN05444145_102379"/>
<reference evidence="1 2" key="1">
    <citation type="submission" date="2016-10" db="EMBL/GenBank/DDBJ databases">
        <authorList>
            <person name="de Groot N.N."/>
        </authorList>
    </citation>
    <scope>NUCLEOTIDE SEQUENCE [LARGE SCALE GENOMIC DNA]</scope>
    <source>
        <strain evidence="1 2">DSM 25383</strain>
    </source>
</reference>
<dbReference type="EMBL" id="FNRI01000002">
    <property type="protein sequence ID" value="SEA28424.1"/>
    <property type="molecule type" value="Genomic_DNA"/>
</dbReference>
<dbReference type="RefSeq" id="WP_010262898.1">
    <property type="nucleotide sequence ID" value="NZ_CAEG01000012.1"/>
</dbReference>
<evidence type="ECO:0000313" key="2">
    <source>
        <dbReference type="Proteomes" id="UP000183253"/>
    </source>
</evidence>
<sequence length="329" mass="36369">MRNFFLLLLTGALFTACIDKDYDLENIDTDNVTIGGDESKFEIPLARVLVTLEDIANGDVNIQELCGKADKWLPSKLPGNTDYVDLTQLSRNSYTDGLFDALIAEMQSTPAKLDEVTNMIWTDYRDEFASILGVPANDAYETPFKEAFKLAVRNTEQQVLNEVKSQFSGYLTEDLNVEPIDYNIGRVDISDDVVDMIADNLDPEGSGSSKNSLYLAGEITSKLPISLHLEPELKSVSEDGSPAATILKFDVKVDATQETNEIKDSEDTRLYAESLRQLLNNAAINIPVTLEKYYPGKGFETGTTPEGKANPQIEINLHLIKNGGLKLDI</sequence>
<dbReference type="PROSITE" id="PS51257">
    <property type="entry name" value="PROKAR_LIPOPROTEIN"/>
    <property type="match status" value="1"/>
</dbReference>
<proteinExistence type="predicted"/>
<organism evidence="1 2">
    <name type="scientific">Alistipes timonensis JC136</name>
    <dbReference type="NCBI Taxonomy" id="1033731"/>
    <lineage>
        <taxon>Bacteria</taxon>
        <taxon>Pseudomonadati</taxon>
        <taxon>Bacteroidota</taxon>
        <taxon>Bacteroidia</taxon>
        <taxon>Bacteroidales</taxon>
        <taxon>Rikenellaceae</taxon>
        <taxon>Alistipes</taxon>
    </lineage>
</organism>